<comment type="cofactor">
    <cofactor evidence="1">
        <name>heme b</name>
        <dbReference type="ChEBI" id="CHEBI:60344"/>
    </cofactor>
</comment>
<dbReference type="AlphaFoldDB" id="A0A4S9SY54"/>
<comment type="subcellular location">
    <subcellularLocation>
        <location evidence="2">Membrane</location>
        <topology evidence="2">Multi-pass membrane protein</topology>
    </subcellularLocation>
</comment>
<keyword evidence="9" id="KW-0408">Iron</keyword>
<dbReference type="InterPro" id="IPR006593">
    <property type="entry name" value="Cyt_b561/ferric_Rdtase_TM"/>
</dbReference>
<dbReference type="InterPro" id="IPR045150">
    <property type="entry name" value="CYB561D1/2"/>
</dbReference>
<dbReference type="EMBL" id="QZBM01000299">
    <property type="protein sequence ID" value="THZ16899.1"/>
    <property type="molecule type" value="Genomic_DNA"/>
</dbReference>
<protein>
    <recommendedName>
        <fullName evidence="13">Cytochrome b561 domain-containing protein</fullName>
    </recommendedName>
</protein>
<feature type="transmembrane region" description="Helical" evidence="12">
    <location>
        <begin position="78"/>
        <end position="101"/>
    </location>
</feature>
<dbReference type="GO" id="GO:0016020">
    <property type="term" value="C:membrane"/>
    <property type="evidence" value="ECO:0007669"/>
    <property type="project" value="UniProtKB-SubCell"/>
</dbReference>
<accession>A0A4S9SY54</accession>
<evidence type="ECO:0000256" key="10">
    <source>
        <dbReference type="ARBA" id="ARBA00023136"/>
    </source>
</evidence>
<proteinExistence type="predicted"/>
<evidence type="ECO:0000256" key="3">
    <source>
        <dbReference type="ARBA" id="ARBA00022448"/>
    </source>
</evidence>
<dbReference type="SMART" id="SM00665">
    <property type="entry name" value="B561"/>
    <property type="match status" value="1"/>
</dbReference>
<evidence type="ECO:0000256" key="9">
    <source>
        <dbReference type="ARBA" id="ARBA00023004"/>
    </source>
</evidence>
<organism evidence="14 15">
    <name type="scientific">Aureobasidium pullulans</name>
    <name type="common">Black yeast</name>
    <name type="synonym">Pullularia pullulans</name>
    <dbReference type="NCBI Taxonomy" id="5580"/>
    <lineage>
        <taxon>Eukaryota</taxon>
        <taxon>Fungi</taxon>
        <taxon>Dikarya</taxon>
        <taxon>Ascomycota</taxon>
        <taxon>Pezizomycotina</taxon>
        <taxon>Dothideomycetes</taxon>
        <taxon>Dothideomycetidae</taxon>
        <taxon>Dothideales</taxon>
        <taxon>Saccotheciaceae</taxon>
        <taxon>Aureobasidium</taxon>
    </lineage>
</organism>
<evidence type="ECO:0000256" key="6">
    <source>
        <dbReference type="ARBA" id="ARBA00022723"/>
    </source>
</evidence>
<feature type="transmembrane region" description="Helical" evidence="12">
    <location>
        <begin position="220"/>
        <end position="239"/>
    </location>
</feature>
<dbReference type="CDD" id="cd08761">
    <property type="entry name" value="Cyt_b561_CYB561D2_like"/>
    <property type="match status" value="1"/>
</dbReference>
<keyword evidence="8 12" id="KW-1133">Transmembrane helix</keyword>
<feature type="transmembrane region" description="Helical" evidence="12">
    <location>
        <begin position="142"/>
        <end position="164"/>
    </location>
</feature>
<dbReference type="PANTHER" id="PTHR15422">
    <property type="entry name" value="OS05G0565100 PROTEIN"/>
    <property type="match status" value="1"/>
</dbReference>
<evidence type="ECO:0000256" key="12">
    <source>
        <dbReference type="SAM" id="Phobius"/>
    </source>
</evidence>
<sequence>MRVLLCIQDLFNSFFFQDTIYYCYFRLLLGTFGVTRQKESYKMSESEAQRSGMGEQEPLLGRAGDASQQDGLPLYHNLIIGTGVIAQAGSWILVAIVWGAVFSNPVILFSAHPLLNSAAILLFTQGVLILQPTHTAKQKKHGTWAHAGLNDLALSAGIAGLVVIEYNKIAHNGTHFVSPHAILGLITYILILVQGLIGFTQYFVPQIYGGEENAKKLYKYHRVSGYFIFLMLLATVAAATQTDYNKNVLKIKLWAVIVAAVITLIGVLPRVKKQKFGWLAGQ</sequence>
<evidence type="ECO:0000259" key="13">
    <source>
        <dbReference type="PROSITE" id="PS50939"/>
    </source>
</evidence>
<keyword evidence="4" id="KW-0349">Heme</keyword>
<gene>
    <name evidence="14" type="ORF">D6C91_06149</name>
</gene>
<evidence type="ECO:0000256" key="2">
    <source>
        <dbReference type="ARBA" id="ARBA00004141"/>
    </source>
</evidence>
<keyword evidence="3" id="KW-0813">Transport</keyword>
<evidence type="ECO:0000313" key="14">
    <source>
        <dbReference type="EMBL" id="THZ16899.1"/>
    </source>
</evidence>
<feature type="transmembrane region" description="Helical" evidence="12">
    <location>
        <begin position="107"/>
        <end position="130"/>
    </location>
</feature>
<evidence type="ECO:0000256" key="5">
    <source>
        <dbReference type="ARBA" id="ARBA00022692"/>
    </source>
</evidence>
<feature type="transmembrane region" description="Helical" evidence="12">
    <location>
        <begin position="19"/>
        <end position="35"/>
    </location>
</feature>
<evidence type="ECO:0000256" key="8">
    <source>
        <dbReference type="ARBA" id="ARBA00022989"/>
    </source>
</evidence>
<dbReference type="Pfam" id="PF03188">
    <property type="entry name" value="Cytochrom_B561"/>
    <property type="match status" value="1"/>
</dbReference>
<name>A0A4S9SY54_AURPU</name>
<reference evidence="14 15" key="1">
    <citation type="submission" date="2018-10" db="EMBL/GenBank/DDBJ databases">
        <title>Fifty Aureobasidium pullulans genomes reveal a recombining polyextremotolerant generalist.</title>
        <authorList>
            <person name="Gostincar C."/>
            <person name="Turk M."/>
            <person name="Zajc J."/>
            <person name="Gunde-Cimerman N."/>
        </authorList>
    </citation>
    <scope>NUCLEOTIDE SEQUENCE [LARGE SCALE GENOMIC DNA]</scope>
    <source>
        <strain evidence="14 15">EXF-3863</strain>
    </source>
</reference>
<evidence type="ECO:0000256" key="4">
    <source>
        <dbReference type="ARBA" id="ARBA00022617"/>
    </source>
</evidence>
<comment type="caution">
    <text evidence="14">The sequence shown here is derived from an EMBL/GenBank/DDBJ whole genome shotgun (WGS) entry which is preliminary data.</text>
</comment>
<evidence type="ECO:0000256" key="1">
    <source>
        <dbReference type="ARBA" id="ARBA00001970"/>
    </source>
</evidence>
<keyword evidence="7" id="KW-0249">Electron transport</keyword>
<evidence type="ECO:0000313" key="15">
    <source>
        <dbReference type="Proteomes" id="UP000308005"/>
    </source>
</evidence>
<feature type="transmembrane region" description="Helical" evidence="12">
    <location>
        <begin position="176"/>
        <end position="199"/>
    </location>
</feature>
<dbReference type="PROSITE" id="PS50939">
    <property type="entry name" value="CYTOCHROME_B561"/>
    <property type="match status" value="1"/>
</dbReference>
<keyword evidence="5 12" id="KW-0812">Transmembrane</keyword>
<dbReference type="Proteomes" id="UP000308005">
    <property type="component" value="Unassembled WGS sequence"/>
</dbReference>
<dbReference type="GO" id="GO:0140575">
    <property type="term" value="F:transmembrane monodehydroascorbate reductase activity"/>
    <property type="evidence" value="ECO:0007669"/>
    <property type="project" value="InterPro"/>
</dbReference>
<feature type="transmembrane region" description="Helical" evidence="12">
    <location>
        <begin position="251"/>
        <end position="268"/>
    </location>
</feature>
<feature type="region of interest" description="Disordered" evidence="11">
    <location>
        <begin position="45"/>
        <end position="65"/>
    </location>
</feature>
<dbReference type="Gene3D" id="1.20.120.1770">
    <property type="match status" value="1"/>
</dbReference>
<dbReference type="PANTHER" id="PTHR15422:SF45">
    <property type="entry name" value="CYTOCHROME B561 DOMAIN-CONTAINING PROTEIN"/>
    <property type="match status" value="1"/>
</dbReference>
<keyword evidence="10 12" id="KW-0472">Membrane</keyword>
<keyword evidence="6" id="KW-0479">Metal-binding</keyword>
<dbReference type="GO" id="GO:0046872">
    <property type="term" value="F:metal ion binding"/>
    <property type="evidence" value="ECO:0007669"/>
    <property type="project" value="UniProtKB-KW"/>
</dbReference>
<feature type="domain" description="Cytochrome b561" evidence="13">
    <location>
        <begin position="76"/>
        <end position="274"/>
    </location>
</feature>
<evidence type="ECO:0000256" key="11">
    <source>
        <dbReference type="SAM" id="MobiDB-lite"/>
    </source>
</evidence>
<evidence type="ECO:0000256" key="7">
    <source>
        <dbReference type="ARBA" id="ARBA00022982"/>
    </source>
</evidence>